<dbReference type="Pfam" id="PF13668">
    <property type="entry name" value="Ferritin_2"/>
    <property type="match status" value="1"/>
</dbReference>
<organism evidence="1 2">
    <name type="scientific">Cryptosporangium phraense</name>
    <dbReference type="NCBI Taxonomy" id="2593070"/>
    <lineage>
        <taxon>Bacteria</taxon>
        <taxon>Bacillati</taxon>
        <taxon>Actinomycetota</taxon>
        <taxon>Actinomycetes</taxon>
        <taxon>Cryptosporangiales</taxon>
        <taxon>Cryptosporangiaceae</taxon>
        <taxon>Cryptosporangium</taxon>
    </lineage>
</organism>
<sequence>MFGKQLVTNMIQRSAENAEDRRRFLLSAGALGLGVVGASVLPAGVASAETTSGPSDGAVLNFALNLEYLEAEFYSHAVHGYGLTDSLTGGTGRKGGVTGGRKVPFKTRRIRQYAQEIAGDELHHVKFLRTALGSAAVSRPSIDLRSSFTAAARAAKVIGSHDTFDPYANENNFLLAAFLFEDVGVTAYKGAAPLITNKTYLEAAAGILSVEAYHAATIRSALYEKGLSSTVAKLSAARDSLDGASDDDQGITLGGVANIVPTDSNGITFSRSYDKVLNIVYLNPAKVNKGGFYPAGVNGTLNTSS</sequence>
<dbReference type="PANTHER" id="PTHR31694:SF26">
    <property type="entry name" value="OS05G0151100 PROTEIN"/>
    <property type="match status" value="1"/>
</dbReference>
<gene>
    <name evidence="1" type="ORF">FL583_37390</name>
</gene>
<accession>A0A545AFB8</accession>
<dbReference type="EMBL" id="VIRS01000051">
    <property type="protein sequence ID" value="TQS39960.1"/>
    <property type="molecule type" value="Genomic_DNA"/>
</dbReference>
<dbReference type="SUPFAM" id="SSF47240">
    <property type="entry name" value="Ferritin-like"/>
    <property type="match status" value="1"/>
</dbReference>
<dbReference type="OrthoDB" id="954262at2"/>
<dbReference type="InterPro" id="IPR009078">
    <property type="entry name" value="Ferritin-like_SF"/>
</dbReference>
<dbReference type="InterPro" id="IPR052965">
    <property type="entry name" value="Pigment-catalase-like"/>
</dbReference>
<name>A0A545AFB8_9ACTN</name>
<dbReference type="InterPro" id="IPR006311">
    <property type="entry name" value="TAT_signal"/>
</dbReference>
<dbReference type="PROSITE" id="PS51318">
    <property type="entry name" value="TAT"/>
    <property type="match status" value="1"/>
</dbReference>
<proteinExistence type="predicted"/>
<reference evidence="1 2" key="1">
    <citation type="submission" date="2019-07" db="EMBL/GenBank/DDBJ databases">
        <title>Cryptosporangium phraense sp. nov., isolated from plant litter.</title>
        <authorList>
            <person name="Suriyachadkun C."/>
        </authorList>
    </citation>
    <scope>NUCLEOTIDE SEQUENCE [LARGE SCALE GENOMIC DNA]</scope>
    <source>
        <strain evidence="1 2">A-T 5661</strain>
    </source>
</reference>
<protein>
    <submittedName>
        <fullName evidence="1">Ferritin-like domain-containing protein</fullName>
    </submittedName>
</protein>
<evidence type="ECO:0000313" key="2">
    <source>
        <dbReference type="Proteomes" id="UP000317982"/>
    </source>
</evidence>
<dbReference type="InParanoid" id="A0A545AFB8"/>
<dbReference type="PANTHER" id="PTHR31694">
    <property type="entry name" value="DESICCATION-LIKE PROTEIN"/>
    <property type="match status" value="1"/>
</dbReference>
<keyword evidence="2" id="KW-1185">Reference proteome</keyword>
<comment type="caution">
    <text evidence="1">The sequence shown here is derived from an EMBL/GenBank/DDBJ whole genome shotgun (WGS) entry which is preliminary data.</text>
</comment>
<evidence type="ECO:0000313" key="1">
    <source>
        <dbReference type="EMBL" id="TQS39960.1"/>
    </source>
</evidence>
<dbReference type="RefSeq" id="WP_142709651.1">
    <property type="nucleotide sequence ID" value="NZ_VIRS01000051.1"/>
</dbReference>
<dbReference type="AlphaFoldDB" id="A0A545AFB8"/>
<dbReference type="Proteomes" id="UP000317982">
    <property type="component" value="Unassembled WGS sequence"/>
</dbReference>